<dbReference type="InterPro" id="IPR001119">
    <property type="entry name" value="SLH_dom"/>
</dbReference>
<feature type="region of interest" description="Disordered" evidence="1">
    <location>
        <begin position="1453"/>
        <end position="1519"/>
    </location>
</feature>
<dbReference type="SUPFAM" id="SSF56300">
    <property type="entry name" value="Metallo-dependent phosphatases"/>
    <property type="match status" value="1"/>
</dbReference>
<dbReference type="GO" id="GO:0016787">
    <property type="term" value="F:hydrolase activity"/>
    <property type="evidence" value="ECO:0007669"/>
    <property type="project" value="InterPro"/>
</dbReference>
<dbReference type="InterPro" id="IPR001322">
    <property type="entry name" value="Lamin_tail_dom"/>
</dbReference>
<feature type="domain" description="SLH" evidence="3">
    <location>
        <begin position="1840"/>
        <end position="1894"/>
    </location>
</feature>
<feature type="domain" description="LTD" evidence="4">
    <location>
        <begin position="23"/>
        <end position="182"/>
    </location>
</feature>
<comment type="caution">
    <text evidence="5">The sequence shown here is derived from an EMBL/GenBank/DDBJ whole genome shotgun (WGS) entry which is preliminary data.</text>
</comment>
<accession>A0A848M201</accession>
<dbReference type="InterPro" id="IPR029052">
    <property type="entry name" value="Metallo-depent_PP-like"/>
</dbReference>
<sequence length="1894" mass="202638">MKKRTRQYLAAFLTLPIMAGVWPHTAVQAADPEIPSIEQKVWLTEIYPNDIARHETYTGLSGSTIDSMDYIEVYNGSDTELDFGADYDLVYADGVELPLTFNETEVKIPAHSAAVFWVRRVDLEKNGVTMPSEADFRSSLGVPEGVPVFSVNNQKALKNTTATVTIKAKNTSETISSYTYVTADAGATEGTSVHFRAAANAPGAVAIAKQALPSAGQVSQEQTSLPLKPQLTAGTVNRTSDSSATVTFTSSKAGAYYYAAVPRGDVAPAIDAAGSGTLIDAGEQSIPLTTLPAGAQDLYVVVKDASGEISQPLLIPIPAYVTAATGGVYLTEIYPNDIARHESYTGLSGATIDSMDYIEVYNTSDSELDFGSSFDLVYTDMDAAVVSDLPLTFNEAEVKIPAQSAAIFWVRRVDLEKNGVTMPSEADFRASLSVPEGVPLFSVNNQKALKNTTARISITAKGSQETISSYAYISADAGSEEGSSVQLQAAEGVAGAVPIAKKAAPTAGRVSDQQKSTIQDSGIVPELTLLGHDGEFNAIQARKDLSIPYAYADSTGIRNFTVYYRTDSSDDWTAQPSNSFNTRTPGKFYVEIGADRFLNASYIEYYLEAQNIFHTTSSPVHRVNVAGNPPVTGLRANLSEGQIVSGQVDITGRSGDNAEVDIQIDGAAVDSSRTLEEGAYFTLDISGLDGRKNAVMANGTLVQVFSRWYNVLPSRAIKIHHQLFQVNPDGSAEVTIQILAGTEIDALDISPGTQSDNFNMTGFQLVLPDGTKLQPDGAVHSSDRITLNSSKRSVELHFTVPSGSMDANGMTWDTTEFTDGNHTISLSSGTESLDINVVVDNTAPVIGADVPEHINGAFTFKPHYSDASEVLEETLILKLDGTPLDELSFNGSSLAPGNHELTAVVQDVHENTGTRTWTFTSSVNIPSFSSVSSTGVNADSAKLTAVLGRGEDAQVSFHKAKALTVDNGITVYQGSGDDTAAAETGTIGTVSSTNGSLPYQLYELDVKDGDHSLRMELHADTDYGKDVRLYVRSSDASRWLPLPSTEEKGKIAAVFETQEYAADGKVYVLAQGRGAELPPATNAGRPSTVKNDYVWDGTREPEQYDFAIAWTTDEQYYSESYPWNFDIRNRYIAGNKERMDLRYLVNTGDLVDDIDETYQWEHADQYMKILEDAGLPYGVLAGNHDIANHNARYENYQHYFGADRFSGSSVYGQSYNNNLGHYDLVTAGGQDMIFVYMSYDYDRSAADWINEVLAKYPNRKAVLAFHSYTNGSGEQDAHGLFFQNEVVAKNPNVVMVLNGHYHGAAINVAGFDDGGDGIKERNVYQILTDYQSANEGGDAYYQTLYFDLANGKIYVISYSPKLDDFSYYNVPKLPSYDAGLKATDLDTYELRMNFDTAPKTLNVKSVDAVLYDNNALGTVKAMDAKASLESRNLPSGTSWIAIAANAAGKAYSQLSTKTGGNPPPVEQPGSGGVTPPPVGNPGSGGETPATGNPVIDSSTQGGTTMISSTIPGTAGSSGRMEARAASGVVSKLIESASQAELAGNKAVVKLTLAPGASAQAVDLTIPKDAFSSLATDTSAELMVNAEILGTLTFDAAAVDAINAAAISGDIKISVDRKDTSGLTGDAAAKIGNRPVYGYSVSSGSRDVTELGDGRASIRLPYKPSVNEDPNAILVYSIQENGTLKPIRGNYNAAAGTMDLTTGNVSTFAIGYHKVTFSDVAPAHWSHAAVTYLAAREITDGTGKDVFSPGAKLTRGQFIVMLMRTYGIEPDENAANNFSDAGDTYYSDYLAASKRLGLSTGVGGNKFAPEREITRQDMFMLLYRALELLGEVPGEKGNLTAGDYSDAGQISGYALEAMDHLIQSGMITGSGGKLNPKSTTTRAEMAQVLYNLLTR</sequence>
<dbReference type="Proteomes" id="UP000565468">
    <property type="component" value="Unassembled WGS sequence"/>
</dbReference>
<dbReference type="RefSeq" id="WP_169503001.1">
    <property type="nucleotide sequence ID" value="NZ_JABBPN010000001.1"/>
</dbReference>
<evidence type="ECO:0000256" key="1">
    <source>
        <dbReference type="SAM" id="MobiDB-lite"/>
    </source>
</evidence>
<feature type="domain" description="SLH" evidence="3">
    <location>
        <begin position="1776"/>
        <end position="1835"/>
    </location>
</feature>
<feature type="signal peptide" evidence="2">
    <location>
        <begin position="1"/>
        <end position="29"/>
    </location>
</feature>
<keyword evidence="2" id="KW-0732">Signal</keyword>
<evidence type="ECO:0008006" key="7">
    <source>
        <dbReference type="Google" id="ProtNLM"/>
    </source>
</evidence>
<dbReference type="EMBL" id="JABBPN010000001">
    <property type="protein sequence ID" value="NMO94299.1"/>
    <property type="molecule type" value="Genomic_DNA"/>
</dbReference>
<reference evidence="5 6" key="1">
    <citation type="submission" date="2020-04" db="EMBL/GenBank/DDBJ databases">
        <title>Paenibacillus algicola sp. nov., a novel marine bacterium producing alginate lyase.</title>
        <authorList>
            <person name="Huang H."/>
        </authorList>
    </citation>
    <scope>NUCLEOTIDE SEQUENCE [LARGE SCALE GENOMIC DNA]</scope>
    <source>
        <strain evidence="5 6">L7-75</strain>
    </source>
</reference>
<feature type="domain" description="SLH" evidence="3">
    <location>
        <begin position="1712"/>
        <end position="1775"/>
    </location>
</feature>
<dbReference type="PANTHER" id="PTHR43143">
    <property type="entry name" value="METALLOPHOSPHOESTERASE, CALCINEURIN SUPERFAMILY"/>
    <property type="match status" value="1"/>
</dbReference>
<gene>
    <name evidence="5" type="ORF">HII30_00675</name>
</gene>
<dbReference type="Pfam" id="PF00395">
    <property type="entry name" value="SLH"/>
    <property type="match status" value="3"/>
</dbReference>
<evidence type="ECO:0000259" key="3">
    <source>
        <dbReference type="PROSITE" id="PS51272"/>
    </source>
</evidence>
<dbReference type="InterPro" id="IPR004843">
    <property type="entry name" value="Calcineurin-like_PHP"/>
</dbReference>
<protein>
    <recommendedName>
        <fullName evidence="7">Metallophosphoesterase</fullName>
    </recommendedName>
</protein>
<dbReference type="PANTHER" id="PTHR43143:SF5">
    <property type="entry name" value="SECRETED PROTEIN"/>
    <property type="match status" value="1"/>
</dbReference>
<evidence type="ECO:0000256" key="2">
    <source>
        <dbReference type="SAM" id="SignalP"/>
    </source>
</evidence>
<evidence type="ECO:0000313" key="6">
    <source>
        <dbReference type="Proteomes" id="UP000565468"/>
    </source>
</evidence>
<feature type="compositionally biased region" description="Polar residues" evidence="1">
    <location>
        <begin position="1495"/>
        <end position="1516"/>
    </location>
</feature>
<dbReference type="Pfam" id="PF00149">
    <property type="entry name" value="Metallophos"/>
    <property type="match status" value="1"/>
</dbReference>
<dbReference type="PROSITE" id="PS51841">
    <property type="entry name" value="LTD"/>
    <property type="match status" value="1"/>
</dbReference>
<feature type="chain" id="PRO_5032880210" description="Metallophosphoesterase" evidence="2">
    <location>
        <begin position="30"/>
        <end position="1894"/>
    </location>
</feature>
<keyword evidence="6" id="KW-1185">Reference proteome</keyword>
<dbReference type="PROSITE" id="PS51272">
    <property type="entry name" value="SLH"/>
    <property type="match status" value="3"/>
</dbReference>
<dbReference type="Gene3D" id="3.60.21.10">
    <property type="match status" value="1"/>
</dbReference>
<evidence type="ECO:0000313" key="5">
    <source>
        <dbReference type="EMBL" id="NMO94299.1"/>
    </source>
</evidence>
<proteinExistence type="predicted"/>
<dbReference type="InterPro" id="IPR051918">
    <property type="entry name" value="STPP_CPPED1"/>
</dbReference>
<evidence type="ECO:0000259" key="4">
    <source>
        <dbReference type="PROSITE" id="PS51841"/>
    </source>
</evidence>
<organism evidence="5 6">
    <name type="scientific">Paenibacillus lemnae</name>
    <dbReference type="NCBI Taxonomy" id="1330551"/>
    <lineage>
        <taxon>Bacteria</taxon>
        <taxon>Bacillati</taxon>
        <taxon>Bacillota</taxon>
        <taxon>Bacilli</taxon>
        <taxon>Bacillales</taxon>
        <taxon>Paenibacillaceae</taxon>
        <taxon>Paenibacillus</taxon>
    </lineage>
</organism>
<name>A0A848M201_PAELE</name>